<evidence type="ECO:0000313" key="1">
    <source>
        <dbReference type="EMBL" id="KRZ60065.1"/>
    </source>
</evidence>
<dbReference type="Proteomes" id="UP000054721">
    <property type="component" value="Unassembled WGS sequence"/>
</dbReference>
<dbReference type="AlphaFoldDB" id="A0A0V1LKK9"/>
<evidence type="ECO:0000313" key="2">
    <source>
        <dbReference type="Proteomes" id="UP000054721"/>
    </source>
</evidence>
<organism evidence="1 2">
    <name type="scientific">Trichinella nativa</name>
    <dbReference type="NCBI Taxonomy" id="6335"/>
    <lineage>
        <taxon>Eukaryota</taxon>
        <taxon>Metazoa</taxon>
        <taxon>Ecdysozoa</taxon>
        <taxon>Nematoda</taxon>
        <taxon>Enoplea</taxon>
        <taxon>Dorylaimia</taxon>
        <taxon>Trichinellida</taxon>
        <taxon>Trichinellidae</taxon>
        <taxon>Trichinella</taxon>
    </lineage>
</organism>
<name>A0A0V1LKK9_9BILA</name>
<protein>
    <submittedName>
        <fullName evidence="1">Uncharacterized protein</fullName>
    </submittedName>
</protein>
<dbReference type="EMBL" id="JYDW01000033">
    <property type="protein sequence ID" value="KRZ60065.1"/>
    <property type="molecule type" value="Genomic_DNA"/>
</dbReference>
<comment type="caution">
    <text evidence="1">The sequence shown here is derived from an EMBL/GenBank/DDBJ whole genome shotgun (WGS) entry which is preliminary data.</text>
</comment>
<sequence length="114" mass="12828">MNNHNCNNPEKWIDVLRGVQIRGSSVCLALTPLATTGERSVCGANVRCRGLSNDVCAPIHMITLSVITTVKLGYNDGHWGQRFRSKHHFSSYLKEQLVLSVAERVFPWLTYITK</sequence>
<reference evidence="1 2" key="1">
    <citation type="submission" date="2015-05" db="EMBL/GenBank/DDBJ databases">
        <title>Evolution of Trichinella species and genotypes.</title>
        <authorList>
            <person name="Korhonen P.K."/>
            <person name="Edoardo P."/>
            <person name="Giuseppe L.R."/>
            <person name="Gasser R.B."/>
        </authorList>
    </citation>
    <scope>NUCLEOTIDE SEQUENCE [LARGE SCALE GENOMIC DNA]</scope>
    <source>
        <strain evidence="1">ISS10</strain>
    </source>
</reference>
<proteinExistence type="predicted"/>
<keyword evidence="2" id="KW-1185">Reference proteome</keyword>
<accession>A0A0V1LKK9</accession>
<dbReference type="OrthoDB" id="10472086at2759"/>
<gene>
    <name evidence="1" type="ORF">T02_16037</name>
</gene>